<dbReference type="InterPro" id="IPR050739">
    <property type="entry name" value="MFP"/>
</dbReference>
<dbReference type="AlphaFoldDB" id="A0A8J3E8G8"/>
<keyword evidence="2" id="KW-0472">Membrane</keyword>
<dbReference type="Gene3D" id="2.40.50.100">
    <property type="match status" value="1"/>
</dbReference>
<reference evidence="5" key="2">
    <citation type="submission" date="2020-09" db="EMBL/GenBank/DDBJ databases">
        <authorList>
            <person name="Sun Q."/>
            <person name="Zhou Y."/>
        </authorList>
    </citation>
    <scope>NUCLEOTIDE SEQUENCE</scope>
    <source>
        <strain evidence="5">CGMCC 1.15758</strain>
    </source>
</reference>
<evidence type="ECO:0000259" key="3">
    <source>
        <dbReference type="Pfam" id="PF25973"/>
    </source>
</evidence>
<dbReference type="SUPFAM" id="SSF111369">
    <property type="entry name" value="HlyD-like secretion proteins"/>
    <property type="match status" value="1"/>
</dbReference>
<evidence type="ECO:0000313" key="5">
    <source>
        <dbReference type="EMBL" id="GGF93318.1"/>
    </source>
</evidence>
<reference evidence="5" key="1">
    <citation type="journal article" date="2014" name="Int. J. Syst. Evol. Microbiol.">
        <title>Complete genome sequence of Corynebacterium casei LMG S-19264T (=DSM 44701T), isolated from a smear-ripened cheese.</title>
        <authorList>
            <consortium name="US DOE Joint Genome Institute (JGI-PGF)"/>
            <person name="Walter F."/>
            <person name="Albersmeier A."/>
            <person name="Kalinowski J."/>
            <person name="Ruckert C."/>
        </authorList>
    </citation>
    <scope>NUCLEOTIDE SEQUENCE</scope>
    <source>
        <strain evidence="5">CGMCC 1.15758</strain>
    </source>
</reference>
<keyword evidence="2" id="KW-1133">Transmembrane helix</keyword>
<dbReference type="InterPro" id="IPR058982">
    <property type="entry name" value="Beta-barrel_AprE"/>
</dbReference>
<name>A0A8J3E8G8_9GAMM</name>
<evidence type="ECO:0000256" key="2">
    <source>
        <dbReference type="SAM" id="Phobius"/>
    </source>
</evidence>
<feature type="domain" description="AprE-like beta-barrel" evidence="4">
    <location>
        <begin position="221"/>
        <end position="315"/>
    </location>
</feature>
<dbReference type="EMBL" id="BMJS01000006">
    <property type="protein sequence ID" value="GGF93318.1"/>
    <property type="molecule type" value="Genomic_DNA"/>
</dbReference>
<sequence>MSDLFRKEALEAKRQKTFGKTTQILPISLTLWLCFFFLIGVGLAFFVCLGAYSKKQEVVGFLKPNKGILLLYPHTTGTVKSIMVNQGQSVNKNQPLLTIESNNNGIDGVDLTQASEKEIKDQLDLQQNIVKNLESELGRMQTLLNNNYISFSDYQKKYTQLLDAKNELDQLKRQQIDTSRSKGYTITAPSSGIIASLNALPGDSVNLQKPLLSILPENSHLTAELFVTSQAAGFVHVGQKVLLKYQAYPYQQFGVYDAVITQVGKTIMTSDQISAPIKLNQPFYLVTAKLCSQYVSVYNEPHLLQSGMLLDAQIIGEKRTILRWILDPIYSLRGSLTT</sequence>
<dbReference type="Pfam" id="PF26002">
    <property type="entry name" value="Beta-barrel_AprE"/>
    <property type="match status" value="1"/>
</dbReference>
<dbReference type="RefSeq" id="WP_117001857.1">
    <property type="nucleotide sequence ID" value="NZ_BMJS01000006.1"/>
</dbReference>
<feature type="coiled-coil region" evidence="1">
    <location>
        <begin position="116"/>
        <end position="174"/>
    </location>
</feature>
<dbReference type="OrthoDB" id="9775513at2"/>
<gene>
    <name evidence="5" type="ORF">GCM10010995_08040</name>
</gene>
<organism evidence="5 6">
    <name type="scientific">Cysteiniphilum litorale</name>
    <dbReference type="NCBI Taxonomy" id="2056700"/>
    <lineage>
        <taxon>Bacteria</taxon>
        <taxon>Pseudomonadati</taxon>
        <taxon>Pseudomonadota</taxon>
        <taxon>Gammaproteobacteria</taxon>
        <taxon>Thiotrichales</taxon>
        <taxon>Fastidiosibacteraceae</taxon>
        <taxon>Cysteiniphilum</taxon>
    </lineage>
</organism>
<evidence type="ECO:0000256" key="1">
    <source>
        <dbReference type="SAM" id="Coils"/>
    </source>
</evidence>
<dbReference type="Pfam" id="PF25973">
    <property type="entry name" value="BSH_CzcB"/>
    <property type="match status" value="1"/>
</dbReference>
<evidence type="ECO:0000313" key="6">
    <source>
        <dbReference type="Proteomes" id="UP000636949"/>
    </source>
</evidence>
<keyword evidence="2" id="KW-0812">Transmembrane</keyword>
<evidence type="ECO:0000259" key="4">
    <source>
        <dbReference type="Pfam" id="PF26002"/>
    </source>
</evidence>
<dbReference type="PANTHER" id="PTHR30386:SF28">
    <property type="entry name" value="EXPORTED PROTEIN"/>
    <property type="match status" value="1"/>
</dbReference>
<comment type="caution">
    <text evidence="5">The sequence shown here is derived from an EMBL/GenBank/DDBJ whole genome shotgun (WGS) entry which is preliminary data.</text>
</comment>
<keyword evidence="1" id="KW-0175">Coiled coil</keyword>
<dbReference type="Proteomes" id="UP000636949">
    <property type="component" value="Unassembled WGS sequence"/>
</dbReference>
<dbReference type="PANTHER" id="PTHR30386">
    <property type="entry name" value="MEMBRANE FUSION SUBUNIT OF EMRAB-TOLC MULTIDRUG EFFLUX PUMP"/>
    <property type="match status" value="1"/>
</dbReference>
<dbReference type="Gene3D" id="2.40.30.170">
    <property type="match status" value="1"/>
</dbReference>
<dbReference type="InterPro" id="IPR058647">
    <property type="entry name" value="BSH_CzcB-like"/>
</dbReference>
<proteinExistence type="predicted"/>
<accession>A0A8J3E8G8</accession>
<feature type="domain" description="CzcB-like barrel-sandwich hybrid" evidence="3">
    <location>
        <begin position="72"/>
        <end position="213"/>
    </location>
</feature>
<keyword evidence="6" id="KW-1185">Reference proteome</keyword>
<feature type="transmembrane region" description="Helical" evidence="2">
    <location>
        <begin position="29"/>
        <end position="52"/>
    </location>
</feature>
<protein>
    <submittedName>
        <fullName evidence="5">Toxin secretion, membrane fusion protein</fullName>
    </submittedName>
</protein>